<feature type="region of interest" description="Disordered" evidence="1">
    <location>
        <begin position="1"/>
        <end position="68"/>
    </location>
</feature>
<evidence type="ECO:0000313" key="4">
    <source>
        <dbReference type="EMBL" id="MFD1044354.1"/>
    </source>
</evidence>
<dbReference type="Pfam" id="PF25000">
    <property type="entry name" value="DUF7779"/>
    <property type="match status" value="1"/>
</dbReference>
<dbReference type="Proteomes" id="UP001597045">
    <property type="component" value="Unassembled WGS sequence"/>
</dbReference>
<comment type="caution">
    <text evidence="4">The sequence shown here is derived from an EMBL/GenBank/DDBJ whole genome shotgun (WGS) entry which is preliminary data.</text>
</comment>
<feature type="domain" description="NB-ARC" evidence="2">
    <location>
        <begin position="81"/>
        <end position="236"/>
    </location>
</feature>
<accession>A0ABW3M448</accession>
<keyword evidence="5" id="KW-1185">Reference proteome</keyword>
<dbReference type="InterPro" id="IPR002182">
    <property type="entry name" value="NB-ARC"/>
</dbReference>
<dbReference type="InterPro" id="IPR011990">
    <property type="entry name" value="TPR-like_helical_dom_sf"/>
</dbReference>
<dbReference type="PANTHER" id="PTHR46082">
    <property type="entry name" value="ATP/GTP-BINDING PROTEIN-RELATED"/>
    <property type="match status" value="1"/>
</dbReference>
<name>A0ABW3M448_9PSEU</name>
<dbReference type="InterPro" id="IPR027417">
    <property type="entry name" value="P-loop_NTPase"/>
</dbReference>
<sequence>MTDAPFVLERGGVSEPQYAQVPEATRSPADQSQLRSVDPGISVLQWRPDLGERGGPGTTPPIWGDVPPRNLNFTGREDLLAALDAKLRAGGPAVVVPQALYGMGGIGKTQTAIEYVYRHLDDYDVVWWIDAAQATQIRSSLTELAGRLGLPGGTEANTAVPAVREALRLGKPYTRWLLVFDAAESVDAIKEFFPTVSANGSGDILITSRNPDWQSLASPLEVSTFDRSESIELLRRRGPDIEEEDADRLADTLGDLPLAIEQAATWRAETGMPVDEYLRLFDEKMAEILGTMAPANYELPVAAAWNVAFDALRTRNPAAHQMLQICGFFSSEPISRQIFSGVRDAIAPEIDRALRDPIELSRAIRDIRRYGLAKIDHRTKTIQLHRLVQMVLRNRMSPEQQGETLHAAHRLLASYDPRDPNSSRNWERYRDLLPHVYAANLIECPDQWARELVVNLMRYLYRWGDHDEAINLAERTLARWRKSPGEEDAQTLKVASELGSYYWYTGNFEKSAALNLRTLDIRRSVDGENSEETFKARIWVAADLKAKGDFGAAMAMTADVYNKARALFTEDDPATLQFARQHAVNLRLVGEYQQAAKLDTDTYSRLIEILGSEHTETLSALSGLVIDRREAGEYLWARAEHEKLAEEAQRIHGADSADALRRLAYLAVARRKAGDHEGALELSTEVLNRFQIRYGPGNFNALACALGKSIDLRHAGDLRGAKELGEDAMMRYRTTMGDDHPYTKCAEVDLAVTLRLLGDPTAARAINERAADALRHSLGADHPYTVLCTINLASDISAVGETDAAIVLTTDALERSERVLGPDHPTTLAASLNLVIDLRTAGRGQEAEKRYADVLTRYRQVLGPEHRATVNAGRGVRADCDIDPLPM</sequence>
<proteinExistence type="predicted"/>
<evidence type="ECO:0000256" key="1">
    <source>
        <dbReference type="SAM" id="MobiDB-lite"/>
    </source>
</evidence>
<evidence type="ECO:0000313" key="5">
    <source>
        <dbReference type="Proteomes" id="UP001597045"/>
    </source>
</evidence>
<dbReference type="Pfam" id="PF13424">
    <property type="entry name" value="TPR_12"/>
    <property type="match status" value="3"/>
</dbReference>
<evidence type="ECO:0000259" key="2">
    <source>
        <dbReference type="Pfam" id="PF00931"/>
    </source>
</evidence>
<reference evidence="5" key="1">
    <citation type="journal article" date="2019" name="Int. J. Syst. Evol. Microbiol.">
        <title>The Global Catalogue of Microorganisms (GCM) 10K type strain sequencing project: providing services to taxonomists for standard genome sequencing and annotation.</title>
        <authorList>
            <consortium name="The Broad Institute Genomics Platform"/>
            <consortium name="The Broad Institute Genome Sequencing Center for Infectious Disease"/>
            <person name="Wu L."/>
            <person name="Ma J."/>
        </authorList>
    </citation>
    <scope>NUCLEOTIDE SEQUENCE [LARGE SCALE GENOMIC DNA]</scope>
    <source>
        <strain evidence="5">JCM 31486</strain>
    </source>
</reference>
<dbReference type="SUPFAM" id="SSF52540">
    <property type="entry name" value="P-loop containing nucleoside triphosphate hydrolases"/>
    <property type="match status" value="1"/>
</dbReference>
<dbReference type="NCBIfam" id="NF040586">
    <property type="entry name" value="FxSxx_TPR"/>
    <property type="match status" value="1"/>
</dbReference>
<dbReference type="Pfam" id="PF00931">
    <property type="entry name" value="NB-ARC"/>
    <property type="match status" value="1"/>
</dbReference>
<feature type="domain" description="DUF7779" evidence="3">
    <location>
        <begin position="313"/>
        <end position="400"/>
    </location>
</feature>
<evidence type="ECO:0000259" key="3">
    <source>
        <dbReference type="Pfam" id="PF25000"/>
    </source>
</evidence>
<organism evidence="4 5">
    <name type="scientific">Kibdelosporangium lantanae</name>
    <dbReference type="NCBI Taxonomy" id="1497396"/>
    <lineage>
        <taxon>Bacteria</taxon>
        <taxon>Bacillati</taxon>
        <taxon>Actinomycetota</taxon>
        <taxon>Actinomycetes</taxon>
        <taxon>Pseudonocardiales</taxon>
        <taxon>Pseudonocardiaceae</taxon>
        <taxon>Kibdelosporangium</taxon>
    </lineage>
</organism>
<gene>
    <name evidence="4" type="primary">fxsT</name>
    <name evidence="4" type="ORF">ACFQ1S_01475</name>
</gene>
<dbReference type="InterPro" id="IPR056681">
    <property type="entry name" value="DUF7779"/>
</dbReference>
<protein>
    <submittedName>
        <fullName evidence="4">FxSxx-COOH system tetratricopeptide repeat protein</fullName>
    </submittedName>
</protein>
<dbReference type="EMBL" id="JBHTIS010000040">
    <property type="protein sequence ID" value="MFD1044354.1"/>
    <property type="molecule type" value="Genomic_DNA"/>
</dbReference>
<dbReference type="SUPFAM" id="SSF48452">
    <property type="entry name" value="TPR-like"/>
    <property type="match status" value="2"/>
</dbReference>
<dbReference type="Gene3D" id="1.25.40.10">
    <property type="entry name" value="Tetratricopeptide repeat domain"/>
    <property type="match status" value="3"/>
</dbReference>
<dbReference type="InterPro" id="IPR053137">
    <property type="entry name" value="NLR-like"/>
</dbReference>
<dbReference type="Gene3D" id="3.40.50.300">
    <property type="entry name" value="P-loop containing nucleotide triphosphate hydrolases"/>
    <property type="match status" value="1"/>
</dbReference>
<dbReference type="PANTHER" id="PTHR46082:SF6">
    <property type="entry name" value="AAA+ ATPASE DOMAIN-CONTAINING PROTEIN-RELATED"/>
    <property type="match status" value="1"/>
</dbReference>